<dbReference type="PANTHER" id="PTHR30619">
    <property type="entry name" value="DNA INTERNALIZATION/COMPETENCE PROTEIN COMEC/REC2"/>
    <property type="match status" value="1"/>
</dbReference>
<sequence>MLTLACLAIWSAVLVLPDRKLHVVVCDVGQGDAILITKGTFQMLIDGGPDDSVLNCLSKYMPFYDRRIEIAMLTHPQADHLDGLITVAKRYDILQFVIGKQSNSTLGFKNLWQEINTKKIPTVDLYAGNNIKINQDLEFIVVWPTRRFNTNDLNGYAISGILKYGDFKILLTGDADSDIELAEMDTGLLMPVDVLKVPHHGSKTGMIASWLRLISPKVAIISVGKFNNYGHPTPRALNMLAKITDKIYRTDQNGSVEVVSDGRMWGIYDK</sequence>
<proteinExistence type="predicted"/>
<dbReference type="Pfam" id="PF00753">
    <property type="entry name" value="Lactamase_B"/>
    <property type="match status" value="1"/>
</dbReference>
<dbReference type="InterPro" id="IPR036866">
    <property type="entry name" value="RibonucZ/Hydroxyglut_hydro"/>
</dbReference>
<gene>
    <name evidence="2" type="ORF">UU93_C0007G0021</name>
</gene>
<name>A0A0G1AE57_9BACT</name>
<organism evidence="2 3">
    <name type="scientific">Candidatus Amesbacteria bacterium GW2011_GWA2_42_12</name>
    <dbReference type="NCBI Taxonomy" id="1618356"/>
    <lineage>
        <taxon>Bacteria</taxon>
        <taxon>Candidatus Amesiibacteriota</taxon>
    </lineage>
</organism>
<dbReference type="STRING" id="1618356.UU93_C0007G0021"/>
<evidence type="ECO:0000313" key="2">
    <source>
        <dbReference type="EMBL" id="KKS32416.1"/>
    </source>
</evidence>
<dbReference type="CDD" id="cd07731">
    <property type="entry name" value="ComA-like_MBL-fold"/>
    <property type="match status" value="1"/>
</dbReference>
<feature type="domain" description="Metallo-beta-lactamase" evidence="1">
    <location>
        <begin position="30"/>
        <end position="225"/>
    </location>
</feature>
<dbReference type="EMBL" id="LCCN01000007">
    <property type="protein sequence ID" value="KKS32416.1"/>
    <property type="molecule type" value="Genomic_DNA"/>
</dbReference>
<reference evidence="2 3" key="1">
    <citation type="journal article" date="2015" name="Nature">
        <title>rRNA introns, odd ribosomes, and small enigmatic genomes across a large radiation of phyla.</title>
        <authorList>
            <person name="Brown C.T."/>
            <person name="Hug L.A."/>
            <person name="Thomas B.C."/>
            <person name="Sharon I."/>
            <person name="Castelle C.J."/>
            <person name="Singh A."/>
            <person name="Wilkins M.J."/>
            <person name="Williams K.H."/>
            <person name="Banfield J.F."/>
        </authorList>
    </citation>
    <scope>NUCLEOTIDE SEQUENCE [LARGE SCALE GENOMIC DNA]</scope>
</reference>
<evidence type="ECO:0000313" key="3">
    <source>
        <dbReference type="Proteomes" id="UP000034160"/>
    </source>
</evidence>
<accession>A0A0G1AE57</accession>
<dbReference type="InterPro" id="IPR052159">
    <property type="entry name" value="Competence_DNA_uptake"/>
</dbReference>
<dbReference type="AlphaFoldDB" id="A0A0G1AE57"/>
<dbReference type="SUPFAM" id="SSF56281">
    <property type="entry name" value="Metallo-hydrolase/oxidoreductase"/>
    <property type="match status" value="1"/>
</dbReference>
<dbReference type="PANTHER" id="PTHR30619:SF1">
    <property type="entry name" value="RECOMBINATION PROTEIN 2"/>
    <property type="match status" value="1"/>
</dbReference>
<dbReference type="Gene3D" id="3.60.15.10">
    <property type="entry name" value="Ribonuclease Z/Hydroxyacylglutathione hydrolase-like"/>
    <property type="match status" value="1"/>
</dbReference>
<comment type="caution">
    <text evidence="2">The sequence shown here is derived from an EMBL/GenBank/DDBJ whole genome shotgun (WGS) entry which is preliminary data.</text>
</comment>
<dbReference type="Proteomes" id="UP000034160">
    <property type="component" value="Unassembled WGS sequence"/>
</dbReference>
<dbReference type="InterPro" id="IPR035681">
    <property type="entry name" value="ComA-like_MBL"/>
</dbReference>
<evidence type="ECO:0000259" key="1">
    <source>
        <dbReference type="SMART" id="SM00849"/>
    </source>
</evidence>
<dbReference type="SMART" id="SM00849">
    <property type="entry name" value="Lactamase_B"/>
    <property type="match status" value="1"/>
</dbReference>
<protein>
    <submittedName>
        <fullName evidence="2">Competence protein ComEC</fullName>
    </submittedName>
</protein>
<dbReference type="InterPro" id="IPR001279">
    <property type="entry name" value="Metallo-B-lactamas"/>
</dbReference>